<protein>
    <submittedName>
        <fullName evidence="1">Uncharacterized protein</fullName>
    </submittedName>
</protein>
<proteinExistence type="predicted"/>
<dbReference type="AlphaFoldDB" id="A0A2B7XSM2"/>
<organism evidence="1 2">
    <name type="scientific">Polytolypa hystricis (strain UAMH7299)</name>
    <dbReference type="NCBI Taxonomy" id="1447883"/>
    <lineage>
        <taxon>Eukaryota</taxon>
        <taxon>Fungi</taxon>
        <taxon>Dikarya</taxon>
        <taxon>Ascomycota</taxon>
        <taxon>Pezizomycotina</taxon>
        <taxon>Eurotiomycetes</taxon>
        <taxon>Eurotiomycetidae</taxon>
        <taxon>Onygenales</taxon>
        <taxon>Onygenales incertae sedis</taxon>
        <taxon>Polytolypa</taxon>
    </lineage>
</organism>
<name>A0A2B7XSM2_POLH7</name>
<dbReference type="Proteomes" id="UP000224634">
    <property type="component" value="Unassembled WGS sequence"/>
</dbReference>
<accession>A0A2B7XSM2</accession>
<reference evidence="1 2" key="1">
    <citation type="submission" date="2017-10" db="EMBL/GenBank/DDBJ databases">
        <title>Comparative genomics in systemic dimorphic fungi from Ajellomycetaceae.</title>
        <authorList>
            <person name="Munoz J.F."/>
            <person name="Mcewen J.G."/>
            <person name="Clay O.K."/>
            <person name="Cuomo C.A."/>
        </authorList>
    </citation>
    <scope>NUCLEOTIDE SEQUENCE [LARGE SCALE GENOMIC DNA]</scope>
    <source>
        <strain evidence="1 2">UAMH7299</strain>
    </source>
</reference>
<keyword evidence="2" id="KW-1185">Reference proteome</keyword>
<evidence type="ECO:0000313" key="1">
    <source>
        <dbReference type="EMBL" id="PGH14774.1"/>
    </source>
</evidence>
<gene>
    <name evidence="1" type="ORF">AJ80_05818</name>
</gene>
<sequence length="347" mass="39045">MAFLDRPRRRRRPDICEFSQNSELLGCRLNLETVQRWIPGALRLHPPHRASGPLSDVEILQIDLTGAISRSTFHAARCLRARDYIDTFKLLHGALDKADQRRRMHGLTSSSSNTDDTIILSELLENFYAENSHYGNANWTRVLKLFACLGDMLDPSFLHAPRSLCRGLNTFLLRHMRKLATQTPLDVSLQFVALCLEADIEHVLDALIECLPRREREVLFESRGLVPLFFTGAPERRIQIAVERVLERIEMLEGWDDDDYDDEDGFSGGGLRRRGRRRRRRGPGFIDGVSCRPGIGYGMSGPGFAGRGFGIGRGGTVGYGGGRGAGSQVVSYQQPWQMWPPGGRGFY</sequence>
<comment type="caution">
    <text evidence="1">The sequence shown here is derived from an EMBL/GenBank/DDBJ whole genome shotgun (WGS) entry which is preliminary data.</text>
</comment>
<evidence type="ECO:0000313" key="2">
    <source>
        <dbReference type="Proteomes" id="UP000224634"/>
    </source>
</evidence>
<dbReference type="EMBL" id="PDNA01000090">
    <property type="protein sequence ID" value="PGH14774.1"/>
    <property type="molecule type" value="Genomic_DNA"/>
</dbReference>